<reference evidence="1" key="1">
    <citation type="journal article" date="2012" name="Nature">
        <title>The tomato genome sequence provides insights into fleshy fruit evolution.</title>
        <authorList>
            <consortium name="Tomato Genome Consortium"/>
        </authorList>
    </citation>
    <scope>NUCLEOTIDE SEQUENCE [LARGE SCALE GENOMIC DNA]</scope>
    <source>
        <strain evidence="1">cv. Heinz 1706</strain>
    </source>
</reference>
<reference evidence="1" key="2">
    <citation type="submission" date="2019-04" db="UniProtKB">
        <authorList>
            <consortium name="EnsemblPlants"/>
        </authorList>
    </citation>
    <scope>IDENTIFICATION</scope>
    <source>
        <strain evidence="1">cv. Heinz 1706</strain>
    </source>
</reference>
<dbReference type="InParanoid" id="A0A494G8I5"/>
<organism evidence="1">
    <name type="scientific">Solanum lycopersicum</name>
    <name type="common">Tomato</name>
    <name type="synonym">Lycopersicon esculentum</name>
    <dbReference type="NCBI Taxonomy" id="4081"/>
    <lineage>
        <taxon>Eukaryota</taxon>
        <taxon>Viridiplantae</taxon>
        <taxon>Streptophyta</taxon>
        <taxon>Embryophyta</taxon>
        <taxon>Tracheophyta</taxon>
        <taxon>Spermatophyta</taxon>
        <taxon>Magnoliopsida</taxon>
        <taxon>eudicotyledons</taxon>
        <taxon>Gunneridae</taxon>
        <taxon>Pentapetalae</taxon>
        <taxon>asterids</taxon>
        <taxon>lamiids</taxon>
        <taxon>Solanales</taxon>
        <taxon>Solanaceae</taxon>
        <taxon>Solanoideae</taxon>
        <taxon>Solaneae</taxon>
        <taxon>Solanum</taxon>
        <taxon>Solanum subgen. Lycopersicon</taxon>
    </lineage>
</organism>
<evidence type="ECO:0000313" key="2">
    <source>
        <dbReference type="Proteomes" id="UP000004994"/>
    </source>
</evidence>
<dbReference type="Gramene" id="Solyc00g008070.2.1">
    <property type="protein sequence ID" value="Solyc00g008070.2.1"/>
    <property type="gene ID" value="Solyc00g008070.2"/>
</dbReference>
<proteinExistence type="predicted"/>
<keyword evidence="2" id="KW-1185">Reference proteome</keyword>
<sequence length="136" mass="15467">MLSKCDYGIPSRSRSTVFVVQGQRWYVTPAIIRPRVLPNGNDGIARNLVQPCTLSKGDTGIPRRMPSNHVCCRRDMRACHARHHVSYPKAIMICHAQCFTTVCAIQSRRWHVKHDVVQPLVLPNFDYEMPCLASSH</sequence>
<dbReference type="EnsemblPlants" id="Solyc00g008070.2.1">
    <property type="protein sequence ID" value="Solyc00g008070.2.1"/>
    <property type="gene ID" value="Solyc00g008070.2"/>
</dbReference>
<dbReference type="AlphaFoldDB" id="A0A494G8I5"/>
<accession>A0A494G8I5</accession>
<name>A0A494G8I5_SOLLC</name>
<dbReference type="Proteomes" id="UP000004994">
    <property type="component" value="Unassembled WGS sequence"/>
</dbReference>
<protein>
    <submittedName>
        <fullName evidence="1">Uncharacterized protein</fullName>
    </submittedName>
</protein>
<evidence type="ECO:0000313" key="1">
    <source>
        <dbReference type="EnsemblPlants" id="Solyc00g008070.2.1"/>
    </source>
</evidence>